<dbReference type="Proteomes" id="UP000198948">
    <property type="component" value="Unassembled WGS sequence"/>
</dbReference>
<gene>
    <name evidence="1" type="ORF">SAMN04488559_11552</name>
</gene>
<sequence length="82" mass="9554">MPSTRAKSPSLITADESEGLKMAIGENSVRKDITLNKTVYEYLLVMLAEESRFDYRYTKPTISKFISKLIIEEKERRNKKDH</sequence>
<reference evidence="1 2" key="1">
    <citation type="submission" date="2016-10" db="EMBL/GenBank/DDBJ databases">
        <authorList>
            <person name="de Groot N.N."/>
        </authorList>
    </citation>
    <scope>NUCLEOTIDE SEQUENCE [LARGE SCALE GENOMIC DNA]</scope>
    <source>
        <strain evidence="1 2">DSM 13760</strain>
    </source>
</reference>
<dbReference type="EMBL" id="FOHA01000015">
    <property type="protein sequence ID" value="SER99207.1"/>
    <property type="molecule type" value="Genomic_DNA"/>
</dbReference>
<keyword evidence="2" id="KW-1185">Reference proteome</keyword>
<proteinExistence type="predicted"/>
<protein>
    <submittedName>
        <fullName evidence="1">Uncharacterized protein</fullName>
    </submittedName>
</protein>
<dbReference type="STRING" id="142588.SAMN04488559_11552"/>
<name>A0A1H9TQB1_9LACT</name>
<accession>A0A1H9TQB1</accession>
<evidence type="ECO:0000313" key="1">
    <source>
        <dbReference type="EMBL" id="SER99207.1"/>
    </source>
</evidence>
<organism evidence="1 2">
    <name type="scientific">Isobaculum melis</name>
    <dbReference type="NCBI Taxonomy" id="142588"/>
    <lineage>
        <taxon>Bacteria</taxon>
        <taxon>Bacillati</taxon>
        <taxon>Bacillota</taxon>
        <taxon>Bacilli</taxon>
        <taxon>Lactobacillales</taxon>
        <taxon>Carnobacteriaceae</taxon>
        <taxon>Isobaculum</taxon>
    </lineage>
</organism>
<dbReference type="AlphaFoldDB" id="A0A1H9TQB1"/>
<evidence type="ECO:0000313" key="2">
    <source>
        <dbReference type="Proteomes" id="UP000198948"/>
    </source>
</evidence>